<keyword evidence="1" id="KW-0812">Transmembrane</keyword>
<dbReference type="Proteomes" id="UP001153555">
    <property type="component" value="Unassembled WGS sequence"/>
</dbReference>
<dbReference type="InterPro" id="IPR029044">
    <property type="entry name" value="Nucleotide-diphossugar_trans"/>
</dbReference>
<organism evidence="2 3">
    <name type="scientific">Striga hermonthica</name>
    <name type="common">Purple witchweed</name>
    <name type="synonym">Buchnera hermonthica</name>
    <dbReference type="NCBI Taxonomy" id="68872"/>
    <lineage>
        <taxon>Eukaryota</taxon>
        <taxon>Viridiplantae</taxon>
        <taxon>Streptophyta</taxon>
        <taxon>Embryophyta</taxon>
        <taxon>Tracheophyta</taxon>
        <taxon>Spermatophyta</taxon>
        <taxon>Magnoliopsida</taxon>
        <taxon>eudicotyledons</taxon>
        <taxon>Gunneridae</taxon>
        <taxon>Pentapetalae</taxon>
        <taxon>asterids</taxon>
        <taxon>lamiids</taxon>
        <taxon>Lamiales</taxon>
        <taxon>Orobanchaceae</taxon>
        <taxon>Buchnereae</taxon>
        <taxon>Striga</taxon>
    </lineage>
</organism>
<dbReference type="PANTHER" id="PTHR33604">
    <property type="entry name" value="OSJNBA0004B13.7 PROTEIN"/>
    <property type="match status" value="1"/>
</dbReference>
<dbReference type="CDD" id="cd00761">
    <property type="entry name" value="Glyco_tranf_GTA_type"/>
    <property type="match status" value="1"/>
</dbReference>
<accession>A0A9N7MRN5</accession>
<name>A0A9N7MRN5_STRHE</name>
<proteinExistence type="predicted"/>
<reference evidence="2" key="1">
    <citation type="submission" date="2019-12" db="EMBL/GenBank/DDBJ databases">
        <authorList>
            <person name="Scholes J."/>
        </authorList>
    </citation>
    <scope>NUCLEOTIDE SEQUENCE</scope>
</reference>
<evidence type="ECO:0000256" key="1">
    <source>
        <dbReference type="SAM" id="Phobius"/>
    </source>
</evidence>
<evidence type="ECO:0000313" key="2">
    <source>
        <dbReference type="EMBL" id="CAA0813272.1"/>
    </source>
</evidence>
<keyword evidence="1" id="KW-0472">Membrane</keyword>
<evidence type="ECO:0000313" key="3">
    <source>
        <dbReference type="Proteomes" id="UP001153555"/>
    </source>
</evidence>
<gene>
    <name evidence="2" type="ORF">SHERM_13831</name>
</gene>
<comment type="caution">
    <text evidence="2">The sequence shown here is derived from an EMBL/GenBank/DDBJ whole genome shotgun (WGS) entry which is preliminary data.</text>
</comment>
<dbReference type="PANTHER" id="PTHR33604:SF1">
    <property type="entry name" value="GLYCOSYLTRANSFERASE FAMILY PROTEIN 2"/>
    <property type="match status" value="1"/>
</dbReference>
<dbReference type="SUPFAM" id="SSF53448">
    <property type="entry name" value="Nucleotide-diphospho-sugar transferases"/>
    <property type="match status" value="2"/>
</dbReference>
<keyword evidence="1" id="KW-1133">Transmembrane helix</keyword>
<keyword evidence="3" id="KW-1185">Reference proteome</keyword>
<dbReference type="AlphaFoldDB" id="A0A9N7MRN5"/>
<dbReference type="EMBL" id="CACSLK010011299">
    <property type="protein sequence ID" value="CAA0813272.1"/>
    <property type="molecule type" value="Genomic_DNA"/>
</dbReference>
<protein>
    <submittedName>
        <fullName evidence="2">Glycosyltransferase family protein 2</fullName>
    </submittedName>
</protein>
<dbReference type="Gene3D" id="3.90.550.10">
    <property type="entry name" value="Spore Coat Polysaccharide Biosynthesis Protein SpsA, Chain A"/>
    <property type="match status" value="2"/>
</dbReference>
<sequence>MMGLTRSQSLRSGDYLEGMLSDYMRAKNNNNNNNNFKIRAQKGASAKLVTTLTCLQFVFALYATSLLYFMSPSIDLTSRVAHQWRQLSIIPGRNQMTNSSLATCEHEKIDFEQKKSSDALMIKLKTELYKEILDFQSTSIGTETLPELLAMKSRWDMRGGPHNTPKVTVILNHFKRKTLCAQLDSLLHQTLPFHRVWVLSFGSPNEKSLRSIVDGYNDSRISFISSAYDFKYYGRFQVALQTEGDLVYILDDDMIPGRKMLQILSHVAGTNKYMNSVLGSIGRILPFRQKDFTFPSYRKFRSKEAGLYLPDPAYDITVDRIVRVDFLSSSWFLSSELVKTLFIETPFTFATGEDLHLSYQLQKYRDAGSFVLPVDPDDKDTWGDSEHRLAYVSETTVIFKDIVQVRDDQWWKALSTAYVVVPGGEYFRCEDAAALLKWPKLVCKERRFKILDLGVGALSEVSGSEVPVVQAVYASMRGLVRIHNPSLVIAVSDLDPSVAKALRMAAEAKANGSSVLVLLPRSSVLKALWMADLRSTALPNWKRMRLTVSIITQNRANSLTRLLKSLADAYYLGDEVPITFNMDSKVDEETIKLVNSFEWPHGPKTLRRRIIQGGLIRAVSESWYPTSDDDFGLLLEDDIEVSPYYYLWVKYALLAYHYDPQVSLPELSSIALYTPRLVEVVKERPKWKPTEFFKHIHPHTPYLHQLPCSWGAVFFPKQWREFYMYMNMRFTEDAKQNPVQIPKSRTNGWQASWKKFLIDMMYLRGYVSLYPNFPDQASFSTNHMEPGAHISAKDNVVRHDKTDFEVPLLRVDFRNFLPKGKLPPASKLPSINLFNKAVSLRGLKAAGAKLGQDVLECGPGEIVVVHQDTGLPWHCAKF</sequence>
<feature type="transmembrane region" description="Helical" evidence="1">
    <location>
        <begin position="48"/>
        <end position="70"/>
    </location>
</feature>
<dbReference type="OrthoDB" id="2020070at2759"/>